<feature type="transmembrane region" description="Helical" evidence="8">
    <location>
        <begin position="249"/>
        <end position="269"/>
    </location>
</feature>
<keyword evidence="6" id="KW-0675">Receptor</keyword>
<organism evidence="10 11">
    <name type="scientific">Brachionus calyciflorus</name>
    <dbReference type="NCBI Taxonomy" id="104777"/>
    <lineage>
        <taxon>Eukaryota</taxon>
        <taxon>Metazoa</taxon>
        <taxon>Spiralia</taxon>
        <taxon>Gnathifera</taxon>
        <taxon>Rotifera</taxon>
        <taxon>Eurotatoria</taxon>
        <taxon>Monogononta</taxon>
        <taxon>Pseudotrocha</taxon>
        <taxon>Ploima</taxon>
        <taxon>Brachionidae</taxon>
        <taxon>Brachionus</taxon>
    </lineage>
</organism>
<evidence type="ECO:0000256" key="4">
    <source>
        <dbReference type="ARBA" id="ARBA00023040"/>
    </source>
</evidence>
<proteinExistence type="predicted"/>
<feature type="transmembrane region" description="Helical" evidence="8">
    <location>
        <begin position="327"/>
        <end position="346"/>
    </location>
</feature>
<comment type="caution">
    <text evidence="10">The sequence shown here is derived from an EMBL/GenBank/DDBJ whole genome shotgun (WGS) entry which is preliminary data.</text>
</comment>
<feature type="non-terminal residue" evidence="10">
    <location>
        <position position="1"/>
    </location>
</feature>
<dbReference type="Gene3D" id="1.20.1070.10">
    <property type="entry name" value="Rhodopsin 7-helix transmembrane proteins"/>
    <property type="match status" value="1"/>
</dbReference>
<dbReference type="OrthoDB" id="9990906at2759"/>
<feature type="transmembrane region" description="Helical" evidence="8">
    <location>
        <begin position="6"/>
        <end position="27"/>
    </location>
</feature>
<evidence type="ECO:0000256" key="1">
    <source>
        <dbReference type="ARBA" id="ARBA00004141"/>
    </source>
</evidence>
<evidence type="ECO:0000256" key="8">
    <source>
        <dbReference type="SAM" id="Phobius"/>
    </source>
</evidence>
<dbReference type="GO" id="GO:0005886">
    <property type="term" value="C:plasma membrane"/>
    <property type="evidence" value="ECO:0007669"/>
    <property type="project" value="TreeGrafter"/>
</dbReference>
<reference evidence="10" key="1">
    <citation type="submission" date="2021-02" db="EMBL/GenBank/DDBJ databases">
        <authorList>
            <person name="Nowell W R."/>
        </authorList>
    </citation>
    <scope>NUCLEOTIDE SEQUENCE</scope>
    <source>
        <strain evidence="10">Ploen Becks lab</strain>
    </source>
</reference>
<feature type="domain" description="G-protein coupled receptors family 1 profile" evidence="9">
    <location>
        <begin position="1"/>
        <end position="343"/>
    </location>
</feature>
<dbReference type="SUPFAM" id="SSF81321">
    <property type="entry name" value="Family A G protein-coupled receptor-like"/>
    <property type="match status" value="1"/>
</dbReference>
<keyword evidence="2 8" id="KW-0812">Transmembrane</keyword>
<keyword evidence="3 8" id="KW-1133">Transmembrane helix</keyword>
<evidence type="ECO:0000313" key="10">
    <source>
        <dbReference type="EMBL" id="CAF0746902.1"/>
    </source>
</evidence>
<feature type="transmembrane region" description="Helical" evidence="8">
    <location>
        <begin position="131"/>
        <end position="157"/>
    </location>
</feature>
<gene>
    <name evidence="10" type="ORF">OXX778_LOCUS3702</name>
</gene>
<dbReference type="PANTHER" id="PTHR24243:SF230">
    <property type="entry name" value="G-PROTEIN COUPLED RECEPTORS FAMILY 1 PROFILE DOMAIN-CONTAINING PROTEIN"/>
    <property type="match status" value="1"/>
</dbReference>
<evidence type="ECO:0000256" key="2">
    <source>
        <dbReference type="ARBA" id="ARBA00022692"/>
    </source>
</evidence>
<dbReference type="InterPro" id="IPR000276">
    <property type="entry name" value="GPCR_Rhodpsn"/>
</dbReference>
<dbReference type="AlphaFoldDB" id="A0A813NZU6"/>
<sequence>FEQVNYILTALAVADNGFLTTLLVVYLNRFGINLFDNYKIICKLNVFCGYVFSFLSTWYVVLFSIERVIAVYFPIKRFEICNSNRNKLSVVFLGLISMFLYSYSFVTSDLETYKNKSVCVTLEKWFEFVNYMAFADIFLTMIIPFFLISASNILIVIKLMQIKNPFQKNESNYLKRSVRIDFSSLSNCENRNQTMSTEFDRNCSTISHLARNSSLLSYNSNSNSIKRKVSFIILRNSDKRKRKKSYTRTTRLLLIVSSTFLILNTPMALCKITNFFKIDFFQRDDFVADIETYTTLNEQLNMTGNYSITNGEFGYKDINIGEIFERFASYVYYLNFSLNFFLYSFNKSKFKKALTRAKSFRSRSRKGESV</sequence>
<dbReference type="GO" id="GO:0004930">
    <property type="term" value="F:G protein-coupled receptor activity"/>
    <property type="evidence" value="ECO:0007669"/>
    <property type="project" value="UniProtKB-KW"/>
</dbReference>
<dbReference type="EMBL" id="CAJNOC010000336">
    <property type="protein sequence ID" value="CAF0746902.1"/>
    <property type="molecule type" value="Genomic_DNA"/>
</dbReference>
<dbReference type="Pfam" id="PF00001">
    <property type="entry name" value="7tm_1"/>
    <property type="match status" value="1"/>
</dbReference>
<evidence type="ECO:0000256" key="7">
    <source>
        <dbReference type="ARBA" id="ARBA00023224"/>
    </source>
</evidence>
<name>A0A813NZU6_9BILA</name>
<evidence type="ECO:0000256" key="5">
    <source>
        <dbReference type="ARBA" id="ARBA00023136"/>
    </source>
</evidence>
<dbReference type="PROSITE" id="PS50262">
    <property type="entry name" value="G_PROTEIN_RECEP_F1_2"/>
    <property type="match status" value="1"/>
</dbReference>
<evidence type="ECO:0000313" key="11">
    <source>
        <dbReference type="Proteomes" id="UP000663879"/>
    </source>
</evidence>
<keyword evidence="5 8" id="KW-0472">Membrane</keyword>
<evidence type="ECO:0000259" key="9">
    <source>
        <dbReference type="PROSITE" id="PS50262"/>
    </source>
</evidence>
<dbReference type="InterPro" id="IPR017452">
    <property type="entry name" value="GPCR_Rhodpsn_7TM"/>
</dbReference>
<dbReference type="PRINTS" id="PR00237">
    <property type="entry name" value="GPCRRHODOPSN"/>
</dbReference>
<dbReference type="PANTHER" id="PTHR24243">
    <property type="entry name" value="G-PROTEIN COUPLED RECEPTOR"/>
    <property type="match status" value="1"/>
</dbReference>
<dbReference type="Proteomes" id="UP000663879">
    <property type="component" value="Unassembled WGS sequence"/>
</dbReference>
<evidence type="ECO:0000256" key="6">
    <source>
        <dbReference type="ARBA" id="ARBA00023170"/>
    </source>
</evidence>
<comment type="subcellular location">
    <subcellularLocation>
        <location evidence="1">Membrane</location>
        <topology evidence="1">Multi-pass membrane protein</topology>
    </subcellularLocation>
</comment>
<keyword evidence="7" id="KW-0807">Transducer</keyword>
<keyword evidence="4" id="KW-0297">G-protein coupled receptor</keyword>
<accession>A0A813NZU6</accession>
<keyword evidence="11" id="KW-1185">Reference proteome</keyword>
<feature type="transmembrane region" description="Helical" evidence="8">
    <location>
        <begin position="87"/>
        <end position="106"/>
    </location>
</feature>
<evidence type="ECO:0000256" key="3">
    <source>
        <dbReference type="ARBA" id="ARBA00022989"/>
    </source>
</evidence>
<protein>
    <recommendedName>
        <fullName evidence="9">G-protein coupled receptors family 1 profile domain-containing protein</fullName>
    </recommendedName>
</protein>